<dbReference type="PANTHER" id="PTHR30160">
    <property type="entry name" value="TETRAACYLDISACCHARIDE 4'-KINASE-RELATED"/>
    <property type="match status" value="1"/>
</dbReference>
<dbReference type="RefSeq" id="WP_055733602.1">
    <property type="nucleotide sequence ID" value="NZ_BMDY01000008.1"/>
</dbReference>
<dbReference type="EMBL" id="BMDY01000008">
    <property type="protein sequence ID" value="GGB03742.1"/>
    <property type="molecule type" value="Genomic_DNA"/>
</dbReference>
<accession>A0ABQ1I1B2</accession>
<dbReference type="CDD" id="cd03789">
    <property type="entry name" value="GT9_LPS_heptosyltransferase"/>
    <property type="match status" value="1"/>
</dbReference>
<sequence length="349" mass="38295">MTSTQPALKICILRLSAIGDVCNALAAVQQLQSAYPEAEITWICGKAEAQLLALAPRLKLITYDKRSGLKGLLALKRQLAGQHFDVLWHMQAALRASMVSCCIKAKRRIGFDRERAKDGQWLFSNEKITKANSAHVLDGFLQFVAQMGIKTQAPSWKINLSQGDQAAASQYFAAPGKQVLICPAASKAYKNWTLEGYAGIAQYALSQGYQVSLIGSPAAQEMALSEQLNAACDGKLNNLCGKTSLAQLWALISQADLLISPDTGPAHMAVAVNTPVLGLYAHHNPQRTGPYHYRDYVVSVWQSLIEQEQGKPAEQLSWRSRVKDPQAMQKITLDAVIAMFETIKKEQQL</sequence>
<dbReference type="InterPro" id="IPR051199">
    <property type="entry name" value="LPS_LOS_Heptosyltrfase"/>
</dbReference>
<evidence type="ECO:0000256" key="1">
    <source>
        <dbReference type="ARBA" id="ARBA00022676"/>
    </source>
</evidence>
<keyword evidence="1" id="KW-0328">Glycosyltransferase</keyword>
<dbReference type="GO" id="GO:0016740">
    <property type="term" value="F:transferase activity"/>
    <property type="evidence" value="ECO:0007669"/>
    <property type="project" value="UniProtKB-KW"/>
</dbReference>
<comment type="caution">
    <text evidence="4">The sequence shown here is derived from an EMBL/GenBank/DDBJ whole genome shotgun (WGS) entry which is preliminary data.</text>
</comment>
<evidence type="ECO:0000256" key="2">
    <source>
        <dbReference type="ARBA" id="ARBA00022679"/>
    </source>
</evidence>
<organism evidence="4 5">
    <name type="scientific">Agarivorans gilvus</name>
    <dbReference type="NCBI Taxonomy" id="680279"/>
    <lineage>
        <taxon>Bacteria</taxon>
        <taxon>Pseudomonadati</taxon>
        <taxon>Pseudomonadota</taxon>
        <taxon>Gammaproteobacteria</taxon>
        <taxon>Alteromonadales</taxon>
        <taxon>Alteromonadaceae</taxon>
        <taxon>Agarivorans</taxon>
    </lineage>
</organism>
<keyword evidence="3" id="KW-0732">Signal</keyword>
<evidence type="ECO:0000313" key="5">
    <source>
        <dbReference type="Proteomes" id="UP000651977"/>
    </source>
</evidence>
<evidence type="ECO:0000313" key="4">
    <source>
        <dbReference type="EMBL" id="GGB03742.1"/>
    </source>
</evidence>
<keyword evidence="5" id="KW-1185">Reference proteome</keyword>
<evidence type="ECO:0000256" key="3">
    <source>
        <dbReference type="SAM" id="SignalP"/>
    </source>
</evidence>
<name>A0ABQ1I1B2_9ALTE</name>
<gene>
    <name evidence="4" type="ORF">GCM10007414_16370</name>
</gene>
<feature type="signal peptide" evidence="3">
    <location>
        <begin position="1"/>
        <end position="26"/>
    </location>
</feature>
<dbReference type="Proteomes" id="UP000651977">
    <property type="component" value="Unassembled WGS sequence"/>
</dbReference>
<dbReference type="SUPFAM" id="SSF53756">
    <property type="entry name" value="UDP-Glycosyltransferase/glycogen phosphorylase"/>
    <property type="match status" value="1"/>
</dbReference>
<feature type="chain" id="PRO_5045236078" evidence="3">
    <location>
        <begin position="27"/>
        <end position="349"/>
    </location>
</feature>
<dbReference type="Pfam" id="PF01075">
    <property type="entry name" value="Glyco_transf_9"/>
    <property type="match status" value="1"/>
</dbReference>
<dbReference type="PANTHER" id="PTHR30160:SF21">
    <property type="entry name" value="LIPOPOLYSACCHARIDE CORE HEPTOSYLTRANSFERASE OPSX"/>
    <property type="match status" value="1"/>
</dbReference>
<dbReference type="InterPro" id="IPR002201">
    <property type="entry name" value="Glyco_trans_9"/>
</dbReference>
<protein>
    <submittedName>
        <fullName evidence="4">Glycosyl transferase</fullName>
    </submittedName>
</protein>
<keyword evidence="2 4" id="KW-0808">Transferase</keyword>
<dbReference type="Gene3D" id="3.40.50.2000">
    <property type="entry name" value="Glycogen Phosphorylase B"/>
    <property type="match status" value="2"/>
</dbReference>
<proteinExistence type="predicted"/>
<reference evidence="5" key="1">
    <citation type="journal article" date="2019" name="Int. J. Syst. Evol. Microbiol.">
        <title>The Global Catalogue of Microorganisms (GCM) 10K type strain sequencing project: providing services to taxonomists for standard genome sequencing and annotation.</title>
        <authorList>
            <consortium name="The Broad Institute Genomics Platform"/>
            <consortium name="The Broad Institute Genome Sequencing Center for Infectious Disease"/>
            <person name="Wu L."/>
            <person name="Ma J."/>
        </authorList>
    </citation>
    <scope>NUCLEOTIDE SEQUENCE [LARGE SCALE GENOMIC DNA]</scope>
    <source>
        <strain evidence="5">CGMCC 1.10131</strain>
    </source>
</reference>